<reference evidence="2" key="1">
    <citation type="journal article" date="2021" name="PeerJ">
        <title>Extensive microbial diversity within the chicken gut microbiome revealed by metagenomics and culture.</title>
        <authorList>
            <person name="Gilroy R."/>
            <person name="Ravi A."/>
            <person name="Getino M."/>
            <person name="Pursley I."/>
            <person name="Horton D.L."/>
            <person name="Alikhan N.F."/>
            <person name="Baker D."/>
            <person name="Gharbi K."/>
            <person name="Hall N."/>
            <person name="Watson M."/>
            <person name="Adriaenssens E.M."/>
            <person name="Foster-Nyarko E."/>
            <person name="Jarju S."/>
            <person name="Secka A."/>
            <person name="Antonio M."/>
            <person name="Oren A."/>
            <person name="Chaudhuri R.R."/>
            <person name="La Ragione R."/>
            <person name="Hildebrand F."/>
            <person name="Pallen M.J."/>
        </authorList>
    </citation>
    <scope>NUCLEOTIDE SEQUENCE</scope>
    <source>
        <strain evidence="2">CHK178-16964</strain>
    </source>
</reference>
<dbReference type="EMBL" id="DWZA01000100">
    <property type="protein sequence ID" value="HJA72220.1"/>
    <property type="molecule type" value="Genomic_DNA"/>
</dbReference>
<reference evidence="2" key="2">
    <citation type="submission" date="2021-04" db="EMBL/GenBank/DDBJ databases">
        <authorList>
            <person name="Gilroy R."/>
        </authorList>
    </citation>
    <scope>NUCLEOTIDE SEQUENCE</scope>
    <source>
        <strain evidence="2">CHK178-16964</strain>
    </source>
</reference>
<evidence type="ECO:0000313" key="3">
    <source>
        <dbReference type="Proteomes" id="UP000823900"/>
    </source>
</evidence>
<evidence type="ECO:0000256" key="1">
    <source>
        <dbReference type="SAM" id="Coils"/>
    </source>
</evidence>
<protein>
    <submittedName>
        <fullName evidence="2">Uncharacterized protein</fullName>
    </submittedName>
</protein>
<accession>A0A9D2KQ90</accession>
<comment type="caution">
    <text evidence="2">The sequence shown here is derived from an EMBL/GenBank/DDBJ whole genome shotgun (WGS) entry which is preliminary data.</text>
</comment>
<name>A0A9D2KQ90_9FIRM</name>
<proteinExistence type="predicted"/>
<keyword evidence="1" id="KW-0175">Coiled coil</keyword>
<gene>
    <name evidence="2" type="ORF">IAA07_11720</name>
</gene>
<sequence>MQSLEFLSFLLCGIVVQNLKLKDYTWVMAELKKLQKEAEEDRREKEQGD</sequence>
<dbReference type="Proteomes" id="UP000823900">
    <property type="component" value="Unassembled WGS sequence"/>
</dbReference>
<feature type="coiled-coil region" evidence="1">
    <location>
        <begin position="21"/>
        <end position="48"/>
    </location>
</feature>
<dbReference type="AlphaFoldDB" id="A0A9D2KQ90"/>
<evidence type="ECO:0000313" key="2">
    <source>
        <dbReference type="EMBL" id="HJA72220.1"/>
    </source>
</evidence>
<organism evidence="2 3">
    <name type="scientific">Candidatus Lachnoclostridium stercoravium</name>
    <dbReference type="NCBI Taxonomy" id="2838633"/>
    <lineage>
        <taxon>Bacteria</taxon>
        <taxon>Bacillati</taxon>
        <taxon>Bacillota</taxon>
        <taxon>Clostridia</taxon>
        <taxon>Lachnospirales</taxon>
        <taxon>Lachnospiraceae</taxon>
    </lineage>
</organism>